<evidence type="ECO:0008006" key="4">
    <source>
        <dbReference type="Google" id="ProtNLM"/>
    </source>
</evidence>
<accession>A0A6G0XJR9</accession>
<keyword evidence="1" id="KW-0472">Membrane</keyword>
<dbReference type="AlphaFoldDB" id="A0A6G0XJR9"/>
<evidence type="ECO:0000313" key="3">
    <source>
        <dbReference type="Proteomes" id="UP000481153"/>
    </source>
</evidence>
<dbReference type="InterPro" id="IPR036400">
    <property type="entry name" value="Cyt_B5-like_heme/steroid_sf"/>
</dbReference>
<dbReference type="EMBL" id="VJMJ01000048">
    <property type="protein sequence ID" value="KAF0740618.1"/>
    <property type="molecule type" value="Genomic_DNA"/>
</dbReference>
<evidence type="ECO:0000256" key="1">
    <source>
        <dbReference type="SAM" id="Phobius"/>
    </source>
</evidence>
<evidence type="ECO:0000313" key="2">
    <source>
        <dbReference type="EMBL" id="KAF0740618.1"/>
    </source>
</evidence>
<comment type="caution">
    <text evidence="2">The sequence shown here is derived from an EMBL/GenBank/DDBJ whole genome shotgun (WGS) entry which is preliminary data.</text>
</comment>
<gene>
    <name evidence="2" type="ORF">Ae201684_003995</name>
</gene>
<keyword evidence="1" id="KW-0812">Transmembrane</keyword>
<dbReference type="InterPro" id="IPR050577">
    <property type="entry name" value="MAPR/NEUFC/NENF-like"/>
</dbReference>
<protein>
    <recommendedName>
        <fullName evidence="4">Cytochrome b5 heme-binding domain-containing protein</fullName>
    </recommendedName>
</protein>
<keyword evidence="1" id="KW-1133">Transmembrane helix</keyword>
<dbReference type="SUPFAM" id="SSF55856">
    <property type="entry name" value="Cytochrome b5-like heme/steroid binding domain"/>
    <property type="match status" value="2"/>
</dbReference>
<organism evidence="2 3">
    <name type="scientific">Aphanomyces euteiches</name>
    <dbReference type="NCBI Taxonomy" id="100861"/>
    <lineage>
        <taxon>Eukaryota</taxon>
        <taxon>Sar</taxon>
        <taxon>Stramenopiles</taxon>
        <taxon>Oomycota</taxon>
        <taxon>Saprolegniomycetes</taxon>
        <taxon>Saprolegniales</taxon>
        <taxon>Verrucalvaceae</taxon>
        <taxon>Aphanomyces</taxon>
    </lineage>
</organism>
<dbReference type="VEuPathDB" id="FungiDB:AeMF1_009197"/>
<sequence>MVKVGRAAAVGVSAIALAAAFVYWNTRRPQRKKKWLTLKNLALNREWVSICGLVFQVDANVVGPDGIYGDIGGHDATVAFSGRLYSYAGANSAEDAIAASLDSDIDDPLTESERDQLKAWMLTFKSKYPVVGQLSDLYNEPRWDALRAELETATGATKCPLGFGTRHNVDFATKTTKMSDRWILFSGKRYDVSNSKSFDAESPFAMYVGHDITYALAIGSRDAHDLDISLTDAPPLTFAQQKTLAQYQHAFDSSLPVLD</sequence>
<dbReference type="Gene3D" id="3.10.120.10">
    <property type="entry name" value="Cytochrome b5-like heme/steroid binding domain"/>
    <property type="match status" value="2"/>
</dbReference>
<dbReference type="GO" id="GO:0016020">
    <property type="term" value="C:membrane"/>
    <property type="evidence" value="ECO:0007669"/>
    <property type="project" value="TreeGrafter"/>
</dbReference>
<keyword evidence="3" id="KW-1185">Reference proteome</keyword>
<dbReference type="GO" id="GO:0012505">
    <property type="term" value="C:endomembrane system"/>
    <property type="evidence" value="ECO:0007669"/>
    <property type="project" value="TreeGrafter"/>
</dbReference>
<feature type="transmembrane region" description="Helical" evidence="1">
    <location>
        <begin position="6"/>
        <end position="24"/>
    </location>
</feature>
<reference evidence="2 3" key="1">
    <citation type="submission" date="2019-07" db="EMBL/GenBank/DDBJ databases">
        <title>Genomics analysis of Aphanomyces spp. identifies a new class of oomycete effector associated with host adaptation.</title>
        <authorList>
            <person name="Gaulin E."/>
        </authorList>
    </citation>
    <scope>NUCLEOTIDE SEQUENCE [LARGE SCALE GENOMIC DNA]</scope>
    <source>
        <strain evidence="2 3">ATCC 201684</strain>
    </source>
</reference>
<name>A0A6G0XJR9_9STRA</name>
<proteinExistence type="predicted"/>
<dbReference type="PANTHER" id="PTHR10281">
    <property type="entry name" value="MEMBRANE-ASSOCIATED PROGESTERONE RECEPTOR COMPONENT-RELATED"/>
    <property type="match status" value="1"/>
</dbReference>
<dbReference type="PANTHER" id="PTHR10281:SF76">
    <property type="entry name" value="CALCUTTA CUP-RELATED"/>
    <property type="match status" value="1"/>
</dbReference>
<dbReference type="Proteomes" id="UP000481153">
    <property type="component" value="Unassembled WGS sequence"/>
</dbReference>